<dbReference type="SUPFAM" id="SSF47923">
    <property type="entry name" value="Ypt/Rab-GAP domain of gyp1p"/>
    <property type="match status" value="2"/>
</dbReference>
<dbReference type="FunFam" id="1.10.8.270:FF:000044">
    <property type="entry name" value="TBC Kinase homolog"/>
    <property type="match status" value="1"/>
</dbReference>
<dbReference type="Gene3D" id="1.10.472.80">
    <property type="entry name" value="Ypt/Rab-GAP domain of gyp1p, domain 3"/>
    <property type="match status" value="1"/>
</dbReference>
<evidence type="ECO:0000259" key="4">
    <source>
        <dbReference type="PROSITE" id="PS50206"/>
    </source>
</evidence>
<dbReference type="Gene3D" id="1.10.510.10">
    <property type="entry name" value="Transferase(Phosphotransferase) domain 1"/>
    <property type="match status" value="1"/>
</dbReference>
<organism evidence="5 6">
    <name type="scientific">Parasitella parasitica</name>
    <dbReference type="NCBI Taxonomy" id="35722"/>
    <lineage>
        <taxon>Eukaryota</taxon>
        <taxon>Fungi</taxon>
        <taxon>Fungi incertae sedis</taxon>
        <taxon>Mucoromycota</taxon>
        <taxon>Mucoromycotina</taxon>
        <taxon>Mucoromycetes</taxon>
        <taxon>Mucorales</taxon>
        <taxon>Mucorineae</taxon>
        <taxon>Mucoraceae</taxon>
        <taxon>Parasitella</taxon>
    </lineage>
</organism>
<dbReference type="InterPro" id="IPR011009">
    <property type="entry name" value="Kinase-like_dom_sf"/>
</dbReference>
<evidence type="ECO:0000259" key="2">
    <source>
        <dbReference type="PROSITE" id="PS50011"/>
    </source>
</evidence>
<dbReference type="InterPro" id="IPR000195">
    <property type="entry name" value="Rab-GAP-TBC_dom"/>
</dbReference>
<gene>
    <name evidence="5" type="primary">PARPA_05481.1 scaffold 18426</name>
</gene>
<evidence type="ECO:0008006" key="7">
    <source>
        <dbReference type="Google" id="ProtNLM"/>
    </source>
</evidence>
<dbReference type="Gene3D" id="1.10.8.270">
    <property type="entry name" value="putative rabgap domain of human tbc1 domain family member 14 like domains"/>
    <property type="match status" value="1"/>
</dbReference>
<evidence type="ECO:0000256" key="1">
    <source>
        <dbReference type="SAM" id="MobiDB-lite"/>
    </source>
</evidence>
<feature type="compositionally biased region" description="Low complexity" evidence="1">
    <location>
        <begin position="512"/>
        <end position="531"/>
    </location>
</feature>
<dbReference type="InterPro" id="IPR000719">
    <property type="entry name" value="Prot_kinase_dom"/>
</dbReference>
<dbReference type="GO" id="GO:0005096">
    <property type="term" value="F:GTPase activator activity"/>
    <property type="evidence" value="ECO:0007669"/>
    <property type="project" value="TreeGrafter"/>
</dbReference>
<dbReference type="Pfam" id="PF00069">
    <property type="entry name" value="Pkinase"/>
    <property type="match status" value="1"/>
</dbReference>
<protein>
    <recommendedName>
        <fullName evidence="7">Protein kinase domain-containing protein</fullName>
    </recommendedName>
</protein>
<reference evidence="5 6" key="1">
    <citation type="submission" date="2014-09" db="EMBL/GenBank/DDBJ databases">
        <authorList>
            <person name="Ellenberger Sabrina"/>
        </authorList>
    </citation>
    <scope>NUCLEOTIDE SEQUENCE [LARGE SCALE GENOMIC DNA]</scope>
    <source>
        <strain evidence="5 6">CBS 412.66</strain>
    </source>
</reference>
<dbReference type="SUPFAM" id="SSF52821">
    <property type="entry name" value="Rhodanese/Cell cycle control phosphatase"/>
    <property type="match status" value="1"/>
</dbReference>
<dbReference type="CDD" id="cd00180">
    <property type="entry name" value="PKc"/>
    <property type="match status" value="1"/>
</dbReference>
<feature type="compositionally biased region" description="Polar residues" evidence="1">
    <location>
        <begin position="500"/>
        <end position="511"/>
    </location>
</feature>
<dbReference type="InterPro" id="IPR001763">
    <property type="entry name" value="Rhodanese-like_dom"/>
</dbReference>
<evidence type="ECO:0000313" key="5">
    <source>
        <dbReference type="EMBL" id="CEP11606.1"/>
    </source>
</evidence>
<dbReference type="Pfam" id="PF00566">
    <property type="entry name" value="RabGAP-TBC"/>
    <property type="match status" value="1"/>
</dbReference>
<dbReference type="OrthoDB" id="1668230at2759"/>
<keyword evidence="6" id="KW-1185">Reference proteome</keyword>
<dbReference type="Proteomes" id="UP000054107">
    <property type="component" value="Unassembled WGS sequence"/>
</dbReference>
<accession>A0A0B7MZY9</accession>
<dbReference type="PROSITE" id="PS50086">
    <property type="entry name" value="TBC_RABGAP"/>
    <property type="match status" value="1"/>
</dbReference>
<sequence>MALFANSIDLAIHHDQKMAKLASVNFVASSRVSEALAVSGHLALSAPSQIMGQFQFLKTLSHPNLCEYVEIHRGKHDRLFVVSEYYDLSLQKARNLDSKDPPPVSMSVLKQWAFEIFSALHYLKENNIIHATLSPTNIMLDKENHVKLFGYGLHYMTSGGRDVDFPIGYPTYLAPECLEGISSVGFDKRDTWATGVILVEQYTRNSFWTTSDVGLIFDTLMTLKEWYREDNALTSVWHHDGIESLDISKEILTFLQKQDIQDKEELSFQQFVLRCLDMSLQNRPNAAEALSSSFFGTGIVSVKAQAWVEGPILASDVVEPDTIDTQNSSSQEDVNGILQGLPVSQVYNLWKLAGGDVELDLVKRGVFLSTPVIKRLPRVCILPEGLEVGDKVTDTAQLYSDAIYVLGFKELYQRLEEGSKKAASDKFEWDTDYFILVDENDVNFLLDSEDYSTEEEHDSADRNNEADRLATDINDLMFADSLVSSEPFAMQANGMPMPSTPTFSRSRAMSLNSATGRSRSASSLSMNSTTSIPNQSSVSKLPLFLREQDINYQYYRQTLFSELLRQYPASRKEIFHHAKVDIPPLLRGKVWAAVLGVRGNVQHEYEQIEKCVDMGADRQIEVDVPRCHQYNQLLASSTGHDKLRRLLKAWVSANTKFVYWQGLDSLCAPFLTLNFNDEAIAFACLQKFIPKFLNNFFLKYNAPVLQEYLAVFRHLLSFHDPELSSHLDTIGFMPDLYAIPWFLTLFTHVFPLDKIYHLWDKLLVGPSSLPLFAGIAILRQIRDTLLSYEFNDCIVLFSDSFPKVDIEKCVQSALTMCKVTPPSVSSRVHGPDNDDDGDTEGSASNEQPLPWWKAPISIETKKAELAPRISASDIPRILPYALVLDIRPESEYVKGHAPSSMSVLASQLSSYANILKKLNRKFHVVIGNEEEGDKEGPEFAAELVCRNFPRTALLQGSMEAFETINDTSAHLCTCRPQKQTTAGFKGKGSEPPFVMWRCKVPPPLKSQ</sequence>
<dbReference type="GO" id="GO:0005524">
    <property type="term" value="F:ATP binding"/>
    <property type="evidence" value="ECO:0007669"/>
    <property type="project" value="InterPro"/>
</dbReference>
<feature type="domain" description="Rab-GAP TBC" evidence="3">
    <location>
        <begin position="581"/>
        <end position="766"/>
    </location>
</feature>
<proteinExistence type="predicted"/>
<dbReference type="EMBL" id="LN726622">
    <property type="protein sequence ID" value="CEP11606.1"/>
    <property type="molecule type" value="Genomic_DNA"/>
</dbReference>
<dbReference type="PROSITE" id="PS50206">
    <property type="entry name" value="RHODANESE_3"/>
    <property type="match status" value="1"/>
</dbReference>
<dbReference type="PANTHER" id="PTHR47219">
    <property type="entry name" value="RAB GTPASE-ACTIVATING PROTEIN 1-LIKE"/>
    <property type="match status" value="1"/>
</dbReference>
<dbReference type="AlphaFoldDB" id="A0A0B7MZY9"/>
<dbReference type="SUPFAM" id="SSF56112">
    <property type="entry name" value="Protein kinase-like (PK-like)"/>
    <property type="match status" value="1"/>
</dbReference>
<dbReference type="SMART" id="SM00164">
    <property type="entry name" value="TBC"/>
    <property type="match status" value="1"/>
</dbReference>
<feature type="region of interest" description="Disordered" evidence="1">
    <location>
        <begin position="821"/>
        <end position="848"/>
    </location>
</feature>
<evidence type="ECO:0000259" key="3">
    <source>
        <dbReference type="PROSITE" id="PS50086"/>
    </source>
</evidence>
<dbReference type="Gene3D" id="3.40.250.10">
    <property type="entry name" value="Rhodanese-like domain"/>
    <property type="match status" value="1"/>
</dbReference>
<feature type="domain" description="Protein kinase" evidence="2">
    <location>
        <begin position="1"/>
        <end position="295"/>
    </location>
</feature>
<dbReference type="Pfam" id="PF00581">
    <property type="entry name" value="Rhodanese"/>
    <property type="match status" value="1"/>
</dbReference>
<dbReference type="InterPro" id="IPR036873">
    <property type="entry name" value="Rhodanese-like_dom_sf"/>
</dbReference>
<feature type="domain" description="Rhodanese" evidence="4">
    <location>
        <begin position="881"/>
        <end position="970"/>
    </location>
</feature>
<dbReference type="STRING" id="35722.A0A0B7MZY9"/>
<evidence type="ECO:0000313" key="6">
    <source>
        <dbReference type="Proteomes" id="UP000054107"/>
    </source>
</evidence>
<dbReference type="InterPro" id="IPR050302">
    <property type="entry name" value="Rab_GAP_TBC_domain"/>
</dbReference>
<dbReference type="GO" id="GO:0004672">
    <property type="term" value="F:protein kinase activity"/>
    <property type="evidence" value="ECO:0007669"/>
    <property type="project" value="InterPro"/>
</dbReference>
<dbReference type="GO" id="GO:0031267">
    <property type="term" value="F:small GTPase binding"/>
    <property type="evidence" value="ECO:0007669"/>
    <property type="project" value="TreeGrafter"/>
</dbReference>
<dbReference type="PROSITE" id="PS50011">
    <property type="entry name" value="PROTEIN_KINASE_DOM"/>
    <property type="match status" value="1"/>
</dbReference>
<name>A0A0B7MZY9_9FUNG</name>
<dbReference type="PANTHER" id="PTHR47219:SF9">
    <property type="entry name" value="GTPASE ACTIVATING PROTEIN AND CENTROSOME-ASSOCIATED, ISOFORM B"/>
    <property type="match status" value="1"/>
</dbReference>
<feature type="region of interest" description="Disordered" evidence="1">
    <location>
        <begin position="491"/>
        <end position="532"/>
    </location>
</feature>
<dbReference type="InterPro" id="IPR035969">
    <property type="entry name" value="Rab-GAP_TBC_sf"/>
</dbReference>